<dbReference type="PROSITE" id="PS00216">
    <property type="entry name" value="SUGAR_TRANSPORT_1"/>
    <property type="match status" value="1"/>
</dbReference>
<feature type="transmembrane region" description="Helical" evidence="6">
    <location>
        <begin position="47"/>
        <end position="67"/>
    </location>
</feature>
<comment type="caution">
    <text evidence="8">The sequence shown here is derived from an EMBL/GenBank/DDBJ whole genome shotgun (WGS) entry which is preliminary data.</text>
</comment>
<dbReference type="Pfam" id="PF00083">
    <property type="entry name" value="Sugar_tr"/>
    <property type="match status" value="1"/>
</dbReference>
<feature type="transmembrane region" description="Helical" evidence="6">
    <location>
        <begin position="374"/>
        <end position="392"/>
    </location>
</feature>
<dbReference type="PROSITE" id="PS50850">
    <property type="entry name" value="MFS"/>
    <property type="match status" value="1"/>
</dbReference>
<keyword evidence="2" id="KW-0813">Transport</keyword>
<feature type="transmembrane region" description="Helical" evidence="6">
    <location>
        <begin position="137"/>
        <end position="160"/>
    </location>
</feature>
<dbReference type="Gene3D" id="1.20.1250.20">
    <property type="entry name" value="MFS general substrate transporter like domains"/>
    <property type="match status" value="1"/>
</dbReference>
<name>A0ABV6MIJ5_9PSEU</name>
<feature type="transmembrane region" description="Helical" evidence="6">
    <location>
        <begin position="283"/>
        <end position="303"/>
    </location>
</feature>
<dbReference type="Proteomes" id="UP001589810">
    <property type="component" value="Unassembled WGS sequence"/>
</dbReference>
<feature type="transmembrane region" description="Helical" evidence="6">
    <location>
        <begin position="398"/>
        <end position="419"/>
    </location>
</feature>
<keyword evidence="9" id="KW-1185">Reference proteome</keyword>
<sequence length="432" mass="46215">MNRLPITRTHRMATVAVGLGLFFDIYEIFLAGTLANVLVANFHLDKAILPAVLASTFVGMFVGAIVLGRLADRVGRRRAFLLSLGVYSVFSLLGAFSIGPWTLMASRFLAGVGIGAEPAVSDTYLGDLLPPKKRGLYTGIAYTLSFFGVPAVGFLAGWLVPLGPDAWRWLFVIGALGAVIVFLLRTGLPESPRWLESVGRRDEAEKIVARFEAEAGSDLPEPVAEETPNTTASVGALLRPPYRRRTLMMAVFHLLQTFGYYGFGTLVPQVLAAKGYPIVQSLVFSAITFIGYPVGAALSLPIIERVERKHLVIASGLGMAVCGLAFGFSSSPALILTFGFLYTAVSNVFSNAFHVYQAEIFPTGLRSTAAGSTYALSRLSSAAMPFVLVPLLHSTNSAVLFAVVAAAMIIVAFDVGLFGPRTTGRDLELVNI</sequence>
<evidence type="ECO:0000256" key="5">
    <source>
        <dbReference type="ARBA" id="ARBA00023136"/>
    </source>
</evidence>
<dbReference type="SUPFAM" id="SSF103473">
    <property type="entry name" value="MFS general substrate transporter"/>
    <property type="match status" value="1"/>
</dbReference>
<dbReference type="EMBL" id="JBHLUD010000001">
    <property type="protein sequence ID" value="MFC0540094.1"/>
    <property type="molecule type" value="Genomic_DNA"/>
</dbReference>
<feature type="domain" description="Major facilitator superfamily (MFS) profile" evidence="7">
    <location>
        <begin position="13"/>
        <end position="423"/>
    </location>
</feature>
<keyword evidence="5 6" id="KW-0472">Membrane</keyword>
<dbReference type="InterPro" id="IPR020846">
    <property type="entry name" value="MFS_dom"/>
</dbReference>
<accession>A0ABV6MIJ5</accession>
<comment type="subcellular location">
    <subcellularLocation>
        <location evidence="1">Cell membrane</location>
        <topology evidence="1">Multi-pass membrane protein</topology>
    </subcellularLocation>
</comment>
<evidence type="ECO:0000313" key="8">
    <source>
        <dbReference type="EMBL" id="MFC0540094.1"/>
    </source>
</evidence>
<keyword evidence="3 6" id="KW-0812">Transmembrane</keyword>
<gene>
    <name evidence="8" type="ORF">ACFFH7_01310</name>
</gene>
<dbReference type="PANTHER" id="PTHR23511">
    <property type="entry name" value="SYNAPTIC VESICLE GLYCOPROTEIN 2"/>
    <property type="match status" value="1"/>
</dbReference>
<evidence type="ECO:0000256" key="4">
    <source>
        <dbReference type="ARBA" id="ARBA00022989"/>
    </source>
</evidence>
<reference evidence="8 9" key="1">
    <citation type="submission" date="2024-09" db="EMBL/GenBank/DDBJ databases">
        <authorList>
            <person name="Sun Q."/>
            <person name="Mori K."/>
        </authorList>
    </citation>
    <scope>NUCLEOTIDE SEQUENCE [LARGE SCALE GENOMIC DNA]</scope>
    <source>
        <strain evidence="8 9">TBRC 1432</strain>
    </source>
</reference>
<organism evidence="8 9">
    <name type="scientific">Kutzneria chonburiensis</name>
    <dbReference type="NCBI Taxonomy" id="1483604"/>
    <lineage>
        <taxon>Bacteria</taxon>
        <taxon>Bacillati</taxon>
        <taxon>Actinomycetota</taxon>
        <taxon>Actinomycetes</taxon>
        <taxon>Pseudonocardiales</taxon>
        <taxon>Pseudonocardiaceae</taxon>
        <taxon>Kutzneria</taxon>
    </lineage>
</organism>
<feature type="transmembrane region" description="Helical" evidence="6">
    <location>
        <begin position="334"/>
        <end position="353"/>
    </location>
</feature>
<evidence type="ECO:0000256" key="1">
    <source>
        <dbReference type="ARBA" id="ARBA00004651"/>
    </source>
</evidence>
<keyword evidence="4 6" id="KW-1133">Transmembrane helix</keyword>
<dbReference type="InterPro" id="IPR005829">
    <property type="entry name" value="Sugar_transporter_CS"/>
</dbReference>
<protein>
    <submittedName>
        <fullName evidence="8">MFS transporter</fullName>
    </submittedName>
</protein>
<feature type="transmembrane region" description="Helical" evidence="6">
    <location>
        <begin position="12"/>
        <end position="35"/>
    </location>
</feature>
<evidence type="ECO:0000256" key="6">
    <source>
        <dbReference type="SAM" id="Phobius"/>
    </source>
</evidence>
<feature type="transmembrane region" description="Helical" evidence="6">
    <location>
        <begin position="310"/>
        <end position="328"/>
    </location>
</feature>
<feature type="transmembrane region" description="Helical" evidence="6">
    <location>
        <begin position="166"/>
        <end position="184"/>
    </location>
</feature>
<proteinExistence type="predicted"/>
<dbReference type="PANTHER" id="PTHR23511:SF34">
    <property type="entry name" value="SYNAPTIC VESICLE GLYCOPROTEIN 2"/>
    <property type="match status" value="1"/>
</dbReference>
<dbReference type="RefSeq" id="WP_273938859.1">
    <property type="nucleotide sequence ID" value="NZ_CP097263.1"/>
</dbReference>
<evidence type="ECO:0000313" key="9">
    <source>
        <dbReference type="Proteomes" id="UP001589810"/>
    </source>
</evidence>
<dbReference type="InterPro" id="IPR036259">
    <property type="entry name" value="MFS_trans_sf"/>
</dbReference>
<evidence type="ECO:0000259" key="7">
    <source>
        <dbReference type="PROSITE" id="PS50850"/>
    </source>
</evidence>
<dbReference type="InterPro" id="IPR005828">
    <property type="entry name" value="MFS_sugar_transport-like"/>
</dbReference>
<dbReference type="CDD" id="cd17316">
    <property type="entry name" value="MFS_SV2_like"/>
    <property type="match status" value="1"/>
</dbReference>
<evidence type="ECO:0000256" key="3">
    <source>
        <dbReference type="ARBA" id="ARBA00022692"/>
    </source>
</evidence>
<feature type="transmembrane region" description="Helical" evidence="6">
    <location>
        <begin position="79"/>
        <end position="98"/>
    </location>
</feature>
<evidence type="ECO:0000256" key="2">
    <source>
        <dbReference type="ARBA" id="ARBA00022448"/>
    </source>
</evidence>